<keyword evidence="2" id="KW-1133">Transmembrane helix</keyword>
<dbReference type="InParanoid" id="A0A165DZ30"/>
<keyword evidence="2" id="KW-0812">Transmembrane</keyword>
<dbReference type="PANTHER" id="PTHR48081:SF8">
    <property type="entry name" value="ALPHA_BETA HYDROLASE FOLD-3 DOMAIN-CONTAINING PROTEIN-RELATED"/>
    <property type="match status" value="1"/>
</dbReference>
<dbReference type="GO" id="GO:0016787">
    <property type="term" value="F:hydrolase activity"/>
    <property type="evidence" value="ECO:0007669"/>
    <property type="project" value="UniProtKB-KW"/>
</dbReference>
<keyword evidence="1 4" id="KW-0378">Hydrolase</keyword>
<gene>
    <name evidence="4" type="ORF">EXIGLDRAFT_725572</name>
</gene>
<dbReference type="InterPro" id="IPR050300">
    <property type="entry name" value="GDXG_lipolytic_enzyme"/>
</dbReference>
<organism evidence="4 5">
    <name type="scientific">Exidia glandulosa HHB12029</name>
    <dbReference type="NCBI Taxonomy" id="1314781"/>
    <lineage>
        <taxon>Eukaryota</taxon>
        <taxon>Fungi</taxon>
        <taxon>Dikarya</taxon>
        <taxon>Basidiomycota</taxon>
        <taxon>Agaricomycotina</taxon>
        <taxon>Agaricomycetes</taxon>
        <taxon>Auriculariales</taxon>
        <taxon>Exidiaceae</taxon>
        <taxon>Exidia</taxon>
    </lineage>
</organism>
<dbReference type="STRING" id="1314781.A0A165DZ30"/>
<dbReference type="PANTHER" id="PTHR48081">
    <property type="entry name" value="AB HYDROLASE SUPERFAMILY PROTEIN C4A8.06C"/>
    <property type="match status" value="1"/>
</dbReference>
<evidence type="ECO:0000256" key="2">
    <source>
        <dbReference type="SAM" id="Phobius"/>
    </source>
</evidence>
<accession>A0A165DZ30</accession>
<evidence type="ECO:0000313" key="5">
    <source>
        <dbReference type="Proteomes" id="UP000077266"/>
    </source>
</evidence>
<feature type="transmembrane region" description="Helical" evidence="2">
    <location>
        <begin position="12"/>
        <end position="32"/>
    </location>
</feature>
<evidence type="ECO:0000259" key="3">
    <source>
        <dbReference type="Pfam" id="PF07859"/>
    </source>
</evidence>
<protein>
    <submittedName>
        <fullName evidence="4">Alpha/beta-hydrolase</fullName>
    </submittedName>
</protein>
<keyword evidence="5" id="KW-1185">Reference proteome</keyword>
<evidence type="ECO:0000313" key="4">
    <source>
        <dbReference type="EMBL" id="KZV85713.1"/>
    </source>
</evidence>
<dbReference type="EMBL" id="KV426179">
    <property type="protein sequence ID" value="KZV85713.1"/>
    <property type="molecule type" value="Genomic_DNA"/>
</dbReference>
<dbReference type="Pfam" id="PF07859">
    <property type="entry name" value="Abhydrolase_3"/>
    <property type="match status" value="1"/>
</dbReference>
<feature type="domain" description="Alpha/beta hydrolase fold-3" evidence="3">
    <location>
        <begin position="143"/>
        <end position="376"/>
    </location>
</feature>
<reference evidence="4 5" key="1">
    <citation type="journal article" date="2016" name="Mol. Biol. Evol.">
        <title>Comparative Genomics of Early-Diverging Mushroom-Forming Fungi Provides Insights into the Origins of Lignocellulose Decay Capabilities.</title>
        <authorList>
            <person name="Nagy L.G."/>
            <person name="Riley R."/>
            <person name="Tritt A."/>
            <person name="Adam C."/>
            <person name="Daum C."/>
            <person name="Floudas D."/>
            <person name="Sun H."/>
            <person name="Yadav J.S."/>
            <person name="Pangilinan J."/>
            <person name="Larsson K.H."/>
            <person name="Matsuura K."/>
            <person name="Barry K."/>
            <person name="Labutti K."/>
            <person name="Kuo R."/>
            <person name="Ohm R.A."/>
            <person name="Bhattacharya S.S."/>
            <person name="Shirouzu T."/>
            <person name="Yoshinaga Y."/>
            <person name="Martin F.M."/>
            <person name="Grigoriev I.V."/>
            <person name="Hibbett D.S."/>
        </authorList>
    </citation>
    <scope>NUCLEOTIDE SEQUENCE [LARGE SCALE GENOMIC DNA]</scope>
    <source>
        <strain evidence="4 5">HHB12029</strain>
    </source>
</reference>
<dbReference type="AlphaFoldDB" id="A0A165DZ30"/>
<dbReference type="SUPFAM" id="SSF53474">
    <property type="entry name" value="alpha/beta-Hydrolases"/>
    <property type="match status" value="1"/>
</dbReference>
<proteinExistence type="predicted"/>
<dbReference type="InterPro" id="IPR029058">
    <property type="entry name" value="AB_hydrolase_fold"/>
</dbReference>
<sequence>MAFAFRSQPLKTLYLVYVVLSVPFIRFPYWVAVSLLPSWRPRREWSLARAVSVRLLRTILHVTFDTDLSPKPHTPEQNSKIADQLGFVWIEPVPDDLVVGKVREAAKVNDVKPVRISGYWFGKRNSEGGFGHKAAPNERIIYALHGGGYIAASAEPASPHTNIVNHVLAHSGGLVERIFALEYRLSSSAPFTPANPFPAALLDAVAGYRYLVHDLGFKPGNIVIEGDSVGAHLALNLVMYLVEAQLPDLSLPRGLILLSPAADWSDSHHADPASSMVRHRTVDYIDIFWSTGYTGRSLCGSLPSSELRTNAYISPASLAIEEPAGLFRGFPPTCVCVGDAELLLDVSRTIRERLVTAIGPQNVTHHEYQDTVHDWLFMPLDAHGRKSLEDIQDWVVNLWREDL</sequence>
<keyword evidence="2" id="KW-0472">Membrane</keyword>
<dbReference type="Gene3D" id="3.40.50.1820">
    <property type="entry name" value="alpha/beta hydrolase"/>
    <property type="match status" value="1"/>
</dbReference>
<dbReference type="InterPro" id="IPR013094">
    <property type="entry name" value="AB_hydrolase_3"/>
</dbReference>
<evidence type="ECO:0000256" key="1">
    <source>
        <dbReference type="ARBA" id="ARBA00022801"/>
    </source>
</evidence>
<name>A0A165DZ30_EXIGL</name>
<dbReference type="Proteomes" id="UP000077266">
    <property type="component" value="Unassembled WGS sequence"/>
</dbReference>
<dbReference type="OrthoDB" id="2152029at2759"/>